<dbReference type="Gene3D" id="3.40.710.10">
    <property type="entry name" value="DD-peptidase/beta-lactamase superfamily"/>
    <property type="match status" value="1"/>
</dbReference>
<dbReference type="EMBL" id="CP010554">
    <property type="protein sequence ID" value="AJP47270.1"/>
    <property type="molecule type" value="Genomic_DNA"/>
</dbReference>
<evidence type="ECO:0000256" key="1">
    <source>
        <dbReference type="ARBA" id="ARBA00003217"/>
    </source>
</evidence>
<evidence type="ECO:0000256" key="9">
    <source>
        <dbReference type="ARBA" id="ARBA00022960"/>
    </source>
</evidence>
<dbReference type="KEGG" id="rbu:PG1C_00125"/>
<evidence type="ECO:0000256" key="2">
    <source>
        <dbReference type="ARBA" id="ARBA00004752"/>
    </source>
</evidence>
<keyword evidence="19" id="KW-1185">Reference proteome</keyword>
<evidence type="ECO:0000313" key="19">
    <source>
        <dbReference type="Proteomes" id="UP000061603"/>
    </source>
</evidence>
<evidence type="ECO:0000256" key="10">
    <source>
        <dbReference type="ARBA" id="ARBA00022984"/>
    </source>
</evidence>
<dbReference type="Pfam" id="PF07943">
    <property type="entry name" value="PBP5_C"/>
    <property type="match status" value="1"/>
</dbReference>
<dbReference type="SUPFAM" id="SSF56601">
    <property type="entry name" value="beta-lactamase/transpeptidase-like"/>
    <property type="match status" value="1"/>
</dbReference>
<evidence type="ECO:0000256" key="6">
    <source>
        <dbReference type="ARBA" id="ARBA00022670"/>
    </source>
</evidence>
<dbReference type="PANTHER" id="PTHR21581:SF6">
    <property type="entry name" value="TRAFFICKING PROTEIN PARTICLE COMPLEX SUBUNIT 12"/>
    <property type="match status" value="1"/>
</dbReference>
<evidence type="ECO:0000256" key="14">
    <source>
        <dbReference type="PIRSR" id="PIRSR618044-2"/>
    </source>
</evidence>
<dbReference type="EC" id="3.4.16.4" evidence="4"/>
<evidence type="ECO:0000256" key="5">
    <source>
        <dbReference type="ARBA" id="ARBA00022645"/>
    </source>
</evidence>
<keyword evidence="8" id="KW-0378">Hydrolase</keyword>
<dbReference type="GO" id="GO:0008360">
    <property type="term" value="P:regulation of cell shape"/>
    <property type="evidence" value="ECO:0007669"/>
    <property type="project" value="UniProtKB-KW"/>
</dbReference>
<dbReference type="Proteomes" id="UP000061603">
    <property type="component" value="Chromosome"/>
</dbReference>
<dbReference type="HOGENOM" id="CLU_027070_8_1_4"/>
<evidence type="ECO:0000256" key="15">
    <source>
        <dbReference type="RuleBase" id="RU004016"/>
    </source>
</evidence>
<keyword evidence="11" id="KW-0961">Cell wall biogenesis/degradation</keyword>
<feature type="active site" evidence="13">
    <location>
        <position position="126"/>
    </location>
</feature>
<dbReference type="GO" id="GO:0009002">
    <property type="term" value="F:serine-type D-Ala-D-Ala carboxypeptidase activity"/>
    <property type="evidence" value="ECO:0007669"/>
    <property type="project" value="UniProtKB-EC"/>
</dbReference>
<keyword evidence="10" id="KW-0573">Peptidoglycan synthesis</keyword>
<proteinExistence type="inferred from homology"/>
<evidence type="ECO:0000256" key="16">
    <source>
        <dbReference type="SAM" id="SignalP"/>
    </source>
</evidence>
<evidence type="ECO:0000313" key="18">
    <source>
        <dbReference type="EMBL" id="AJP47270.1"/>
    </source>
</evidence>
<dbReference type="PATRIC" id="fig|1565605.3.peg.30"/>
<feature type="signal peptide" evidence="16">
    <location>
        <begin position="1"/>
        <end position="18"/>
    </location>
</feature>
<reference evidence="18 19" key="1">
    <citation type="journal article" date="2015" name="Genome Announc.">
        <title>Complete Genome Sequence of a Novel Bacterium within the Family Rhodocyclaceae That Degrades Polycyclic Aromatic Hydrocarbons.</title>
        <authorList>
            <person name="Singleton D.R."/>
            <person name="Dickey A.N."/>
            <person name="Scholl E.H."/>
            <person name="Wright F.A."/>
            <person name="Aitken M.D."/>
        </authorList>
    </citation>
    <scope>NUCLEOTIDE SEQUENCE [LARGE SCALE GENOMIC DNA]</scope>
    <source>
        <strain evidence="19">PG1-Ca6</strain>
    </source>
</reference>
<dbReference type="InterPro" id="IPR012907">
    <property type="entry name" value="Peptidase_S11_C"/>
</dbReference>
<keyword evidence="7 16" id="KW-0732">Signal</keyword>
<dbReference type="SMART" id="SM00936">
    <property type="entry name" value="PBP5_C"/>
    <property type="match status" value="1"/>
</dbReference>
<dbReference type="STRING" id="1565605.PG1C_00125"/>
<dbReference type="RefSeq" id="WP_202635445.1">
    <property type="nucleotide sequence ID" value="NZ_CP010554.1"/>
</dbReference>
<keyword evidence="9" id="KW-0133">Cell shape</keyword>
<comment type="pathway">
    <text evidence="2">Cell wall biogenesis; peptidoglycan biosynthesis.</text>
</comment>
<dbReference type="InterPro" id="IPR018044">
    <property type="entry name" value="Peptidase_S11"/>
</dbReference>
<feature type="active site" description="Proton acceptor" evidence="13">
    <location>
        <position position="69"/>
    </location>
</feature>
<organism evidence="18 19">
    <name type="scientific">Rugosibacter aromaticivorans</name>
    <dbReference type="NCBI Taxonomy" id="1565605"/>
    <lineage>
        <taxon>Bacteria</taxon>
        <taxon>Pseudomonadati</taxon>
        <taxon>Pseudomonadota</taxon>
        <taxon>Betaproteobacteria</taxon>
        <taxon>Nitrosomonadales</taxon>
        <taxon>Sterolibacteriaceae</taxon>
        <taxon>Rugosibacter</taxon>
    </lineage>
</organism>
<dbReference type="PANTHER" id="PTHR21581">
    <property type="entry name" value="D-ALANYL-D-ALANINE CARBOXYPEPTIDASE"/>
    <property type="match status" value="1"/>
</dbReference>
<dbReference type="GO" id="GO:0006508">
    <property type="term" value="P:proteolysis"/>
    <property type="evidence" value="ECO:0007669"/>
    <property type="project" value="UniProtKB-KW"/>
</dbReference>
<comment type="function">
    <text evidence="1">Removes C-terminal D-alanyl residues from sugar-peptide cell wall precursors.</text>
</comment>
<dbReference type="InterPro" id="IPR012338">
    <property type="entry name" value="Beta-lactam/transpept-like"/>
</dbReference>
<evidence type="ECO:0000256" key="12">
    <source>
        <dbReference type="ARBA" id="ARBA00034000"/>
    </source>
</evidence>
<feature type="binding site" evidence="14">
    <location>
        <position position="231"/>
    </location>
    <ligand>
        <name>substrate</name>
    </ligand>
</feature>
<dbReference type="Gene3D" id="2.60.410.10">
    <property type="entry name" value="D-Ala-D-Ala carboxypeptidase, C-terminal domain"/>
    <property type="match status" value="1"/>
</dbReference>
<accession>A0A0C5J5J4</accession>
<evidence type="ECO:0000256" key="8">
    <source>
        <dbReference type="ARBA" id="ARBA00022801"/>
    </source>
</evidence>
<evidence type="ECO:0000256" key="11">
    <source>
        <dbReference type="ARBA" id="ARBA00023316"/>
    </source>
</evidence>
<evidence type="ECO:0000256" key="3">
    <source>
        <dbReference type="ARBA" id="ARBA00007164"/>
    </source>
</evidence>
<comment type="catalytic activity">
    <reaction evidence="12">
        <text>Preferential cleavage: (Ac)2-L-Lys-D-Ala-|-D-Ala. Also transpeptidation of peptidyl-alanyl moieties that are N-acyl substituents of D-alanine.</text>
        <dbReference type="EC" id="3.4.16.4"/>
    </reaction>
</comment>
<comment type="similarity">
    <text evidence="3 15">Belongs to the peptidase S11 family.</text>
</comment>
<evidence type="ECO:0000256" key="4">
    <source>
        <dbReference type="ARBA" id="ARBA00012448"/>
    </source>
</evidence>
<gene>
    <name evidence="18" type="ORF">PG1C_00125</name>
</gene>
<dbReference type="UniPathway" id="UPA00219"/>
<dbReference type="GO" id="GO:0071555">
    <property type="term" value="P:cell wall organization"/>
    <property type="evidence" value="ECO:0007669"/>
    <property type="project" value="UniProtKB-KW"/>
</dbReference>
<feature type="domain" description="Peptidase S11 D-Ala-D-Ala carboxypeptidase A C-terminal" evidence="17">
    <location>
        <begin position="281"/>
        <end position="371"/>
    </location>
</feature>
<feature type="active site" description="Acyl-ester intermediate" evidence="13">
    <location>
        <position position="66"/>
    </location>
</feature>
<name>A0A0C5J5J4_9PROT</name>
<evidence type="ECO:0000256" key="13">
    <source>
        <dbReference type="PIRSR" id="PIRSR618044-1"/>
    </source>
</evidence>
<dbReference type="PRINTS" id="PR00725">
    <property type="entry name" value="DADACBPTASE1"/>
</dbReference>
<keyword evidence="6" id="KW-0645">Protease</keyword>
<dbReference type="AlphaFoldDB" id="A0A0C5J5J4"/>
<dbReference type="InterPro" id="IPR001967">
    <property type="entry name" value="Peptidase_S11_N"/>
</dbReference>
<keyword evidence="5" id="KW-0121">Carboxypeptidase</keyword>
<dbReference type="SUPFAM" id="SSF69189">
    <property type="entry name" value="Penicillin-binding protein associated domain"/>
    <property type="match status" value="1"/>
</dbReference>
<feature type="chain" id="PRO_5002178587" description="serine-type D-Ala-D-Ala carboxypeptidase" evidence="16">
    <location>
        <begin position="19"/>
        <end position="387"/>
    </location>
</feature>
<dbReference type="GO" id="GO:0009252">
    <property type="term" value="P:peptidoglycan biosynthetic process"/>
    <property type="evidence" value="ECO:0007669"/>
    <property type="project" value="UniProtKB-UniPathway"/>
</dbReference>
<dbReference type="InterPro" id="IPR015956">
    <property type="entry name" value="Peniciliin-bd_prot_C_sf"/>
</dbReference>
<dbReference type="InterPro" id="IPR037167">
    <property type="entry name" value="Peptidase_S11_C_sf"/>
</dbReference>
<evidence type="ECO:0000256" key="7">
    <source>
        <dbReference type="ARBA" id="ARBA00022729"/>
    </source>
</evidence>
<evidence type="ECO:0000259" key="17">
    <source>
        <dbReference type="SMART" id="SM00936"/>
    </source>
</evidence>
<dbReference type="Pfam" id="PF00768">
    <property type="entry name" value="Peptidase_S11"/>
    <property type="match status" value="1"/>
</dbReference>
<sequence length="387" mass="42215">MRHLVILFACLPWIASLAQTPAVAVPAVPVPVPVPALSARAWVLMDYASGQVLAAHDAEQRLEPASLTKMMTTYLVAEALADRRLSLQQPVTVSERAWRTQGSRSFIPVNGQVLVDDLLKGMVIQSGNDAAVALAEAVGGSEPAFATMMNRTAQRLGLKDTNFLNASGFFDGPQPTHYSTAHDMARLAAALVRDHPEMHRLHAVKEYTYAGIRRYNRNRLLWADPTVDGLKTGHSNAAGYCLVATSLRPPRRLISVVLGAPSDEARARDSLNLLNWGYTAFEAVKVYGKDQTVSQFKVFKGAQNTVKVGVTEDLIVSVPRGMAGKLTARLDSRQPLLGPVHLGTPVGTLKLMLGEQTWGEYPVVALEEVPLAGFFGRLWDTLVLWFR</sequence>
<protein>
    <recommendedName>
        <fullName evidence="4">serine-type D-Ala-D-Ala carboxypeptidase</fullName>
        <ecNumber evidence="4">3.4.16.4</ecNumber>
    </recommendedName>
</protein>